<dbReference type="Pfam" id="PF02652">
    <property type="entry name" value="Lactate_perm"/>
    <property type="match status" value="1"/>
</dbReference>
<evidence type="ECO:0000256" key="5">
    <source>
        <dbReference type="ARBA" id="ARBA00022692"/>
    </source>
</evidence>
<feature type="transmembrane region" description="Helical" evidence="8">
    <location>
        <begin position="143"/>
        <end position="168"/>
    </location>
</feature>
<dbReference type="GO" id="GO:0005886">
    <property type="term" value="C:plasma membrane"/>
    <property type="evidence" value="ECO:0007669"/>
    <property type="project" value="UniProtKB-SubCell"/>
</dbReference>
<keyword evidence="6 8" id="KW-1133">Transmembrane helix</keyword>
<evidence type="ECO:0000256" key="7">
    <source>
        <dbReference type="ARBA" id="ARBA00023136"/>
    </source>
</evidence>
<feature type="transmembrane region" description="Helical" evidence="8">
    <location>
        <begin position="112"/>
        <end position="136"/>
    </location>
</feature>
<comment type="function">
    <text evidence="8">Uptake of L-lactate across the membrane. Can also transport D-lactate and glycolate.</text>
</comment>
<feature type="transmembrane region" description="Helical" evidence="8">
    <location>
        <begin position="399"/>
        <end position="422"/>
    </location>
</feature>
<gene>
    <name evidence="9" type="ORF">SAMN04488692_13310</name>
</gene>
<evidence type="ECO:0000313" key="9">
    <source>
        <dbReference type="EMBL" id="SDM41521.1"/>
    </source>
</evidence>
<comment type="subcellular location">
    <subcellularLocation>
        <location evidence="1 8">Cell membrane</location>
        <topology evidence="1 8">Multi-pass membrane protein</topology>
    </subcellularLocation>
</comment>
<dbReference type="STRING" id="321763.SAMN04488692_13310"/>
<evidence type="ECO:0000256" key="3">
    <source>
        <dbReference type="ARBA" id="ARBA00022448"/>
    </source>
</evidence>
<dbReference type="PANTHER" id="PTHR30003:SF0">
    <property type="entry name" value="GLYCOLATE PERMEASE GLCA-RELATED"/>
    <property type="match status" value="1"/>
</dbReference>
<dbReference type="Proteomes" id="UP000199476">
    <property type="component" value="Unassembled WGS sequence"/>
</dbReference>
<evidence type="ECO:0000256" key="2">
    <source>
        <dbReference type="ARBA" id="ARBA00010100"/>
    </source>
</evidence>
<dbReference type="InterPro" id="IPR003804">
    <property type="entry name" value="Lactate_perm"/>
</dbReference>
<feature type="transmembrane region" description="Helical" evidence="8">
    <location>
        <begin position="490"/>
        <end position="509"/>
    </location>
</feature>
<feature type="transmembrane region" description="Helical" evidence="8">
    <location>
        <begin position="215"/>
        <end position="232"/>
    </location>
</feature>
<feature type="transmembrane region" description="Helical" evidence="8">
    <location>
        <begin position="369"/>
        <end position="387"/>
    </location>
</feature>
<feature type="transmembrane region" description="Helical" evidence="8">
    <location>
        <begin position="180"/>
        <end position="203"/>
    </location>
</feature>
<protein>
    <recommendedName>
        <fullName evidence="8">L-lactate permease</fullName>
    </recommendedName>
</protein>
<feature type="transmembrane region" description="Helical" evidence="8">
    <location>
        <begin position="277"/>
        <end position="298"/>
    </location>
</feature>
<feature type="transmembrane region" description="Helical" evidence="8">
    <location>
        <begin position="238"/>
        <end position="257"/>
    </location>
</feature>
<proteinExistence type="inferred from homology"/>
<accession>A0A1G9T1F7</accession>
<dbReference type="OrthoDB" id="9761056at2"/>
<reference evidence="9 10" key="1">
    <citation type="submission" date="2016-10" db="EMBL/GenBank/DDBJ databases">
        <authorList>
            <person name="de Groot N.N."/>
        </authorList>
    </citation>
    <scope>NUCLEOTIDE SEQUENCE [LARGE SCALE GENOMIC DNA]</scope>
    <source>
        <strain evidence="9 10">SLAS-1</strain>
    </source>
</reference>
<sequence>MEFTTLLWIISIMPIAMLLFFISYLKLPSYLSAILSLGLAGFLALTVFEMQPAQMAISAGKGGMLSLYVILIIAGAVILFNIVNRAGGFDSMKIYINNLGGDRTLKLLGLSWAFSSFIQGITGFGVPVAIVGAMLAGIGYKPIIALTTVLIGHSWAISFGSMGSSFYALQLVTGLEPVRLGTVMALLFFLPIFTTGLFTVHVYGGLKAVKKEIKYVLPISLAMGAMMVFAAWMGFPHIGSLLAGLTGSGLFLAILILRTGERAELPGNVMSLKAALFPYIMLIGAVLLAQLPPIAAFLPGWELALSFPGFTTGLGFEVSPEAEFSPIGFFTHPFFFLVLSSAAGLIFYRLRGHLNSKAWKNILAESYSRANTSILTVFLLMILASLMNDSGMVYTFARGMAGFSGAFFPVISPIIGILGAFLTGSNTSSNVLFGAFQIDAATLLDHSPYMIASTQSIGGSLGSAIAPAKILMGTAIVGLEGVEGDIVKKCLGYTLISGLLVGLVVLILLQL</sequence>
<dbReference type="PANTHER" id="PTHR30003">
    <property type="entry name" value="L-LACTATE PERMEASE"/>
    <property type="match status" value="1"/>
</dbReference>
<keyword evidence="4 8" id="KW-1003">Cell membrane</keyword>
<evidence type="ECO:0000256" key="8">
    <source>
        <dbReference type="RuleBase" id="RU365092"/>
    </source>
</evidence>
<feature type="transmembrane region" description="Helical" evidence="8">
    <location>
        <begin position="327"/>
        <end position="348"/>
    </location>
</feature>
<evidence type="ECO:0000256" key="1">
    <source>
        <dbReference type="ARBA" id="ARBA00004651"/>
    </source>
</evidence>
<feature type="transmembrane region" description="Helical" evidence="8">
    <location>
        <begin position="30"/>
        <end position="50"/>
    </location>
</feature>
<comment type="similarity">
    <text evidence="2 8">Belongs to the lactate permease family.</text>
</comment>
<evidence type="ECO:0000313" key="10">
    <source>
        <dbReference type="Proteomes" id="UP000199476"/>
    </source>
</evidence>
<keyword evidence="5 8" id="KW-0812">Transmembrane</keyword>
<name>A0A1G9T1F7_9FIRM</name>
<dbReference type="AlphaFoldDB" id="A0A1G9T1F7"/>
<dbReference type="GO" id="GO:0015295">
    <property type="term" value="F:solute:proton symporter activity"/>
    <property type="evidence" value="ECO:0007669"/>
    <property type="project" value="TreeGrafter"/>
</dbReference>
<feature type="transmembrane region" description="Helical" evidence="8">
    <location>
        <begin position="62"/>
        <end position="83"/>
    </location>
</feature>
<feature type="transmembrane region" description="Helical" evidence="8">
    <location>
        <begin position="7"/>
        <end position="24"/>
    </location>
</feature>
<dbReference type="RefSeq" id="WP_089762139.1">
    <property type="nucleotide sequence ID" value="NZ_FNGO01000033.1"/>
</dbReference>
<keyword evidence="10" id="KW-1185">Reference proteome</keyword>
<evidence type="ECO:0000256" key="6">
    <source>
        <dbReference type="ARBA" id="ARBA00022989"/>
    </source>
</evidence>
<dbReference type="EMBL" id="FNGO01000033">
    <property type="protein sequence ID" value="SDM41521.1"/>
    <property type="molecule type" value="Genomic_DNA"/>
</dbReference>
<evidence type="ECO:0000256" key="4">
    <source>
        <dbReference type="ARBA" id="ARBA00022475"/>
    </source>
</evidence>
<keyword evidence="7 8" id="KW-0472">Membrane</keyword>
<keyword evidence="3 8" id="KW-0813">Transport</keyword>
<dbReference type="GO" id="GO:0015129">
    <property type="term" value="F:lactate transmembrane transporter activity"/>
    <property type="evidence" value="ECO:0007669"/>
    <property type="project" value="UniProtKB-UniRule"/>
</dbReference>
<organism evidence="9 10">
    <name type="scientific">Halarsenatibacter silvermanii</name>
    <dbReference type="NCBI Taxonomy" id="321763"/>
    <lineage>
        <taxon>Bacteria</taxon>
        <taxon>Bacillati</taxon>
        <taxon>Bacillota</taxon>
        <taxon>Clostridia</taxon>
        <taxon>Halanaerobiales</taxon>
        <taxon>Halarsenatibacteraceae</taxon>
        <taxon>Halarsenatibacter</taxon>
    </lineage>
</organism>